<sequence>MKLGSETRVGQRLDHGLQPLSVDIKDETRIGNESGTETGSCRCRSISKMKLGSETRVGQTGSWFAQPLSVDIKDETRIGNEWDRDWIMDRKREWDRDWIMAYSRCRSMSKMKLGSETRVGQRLDHGLQPLSVDIKDETRIGNESGTETGSWFTAAVGRCQR</sequence>
<comment type="caution">
    <text evidence="1">The sequence shown here is derived from an EMBL/GenBank/DDBJ whole genome shotgun (WGS) entry which is preliminary data.</text>
</comment>
<organism evidence="1 2">
    <name type="scientific">Eumeta variegata</name>
    <name type="common">Bagworm moth</name>
    <name type="synonym">Eumeta japonica</name>
    <dbReference type="NCBI Taxonomy" id="151549"/>
    <lineage>
        <taxon>Eukaryota</taxon>
        <taxon>Metazoa</taxon>
        <taxon>Ecdysozoa</taxon>
        <taxon>Arthropoda</taxon>
        <taxon>Hexapoda</taxon>
        <taxon>Insecta</taxon>
        <taxon>Pterygota</taxon>
        <taxon>Neoptera</taxon>
        <taxon>Endopterygota</taxon>
        <taxon>Lepidoptera</taxon>
        <taxon>Glossata</taxon>
        <taxon>Ditrysia</taxon>
        <taxon>Tineoidea</taxon>
        <taxon>Psychidae</taxon>
        <taxon>Oiketicinae</taxon>
        <taxon>Eumeta</taxon>
    </lineage>
</organism>
<protein>
    <submittedName>
        <fullName evidence="1">Uncharacterized protein</fullName>
    </submittedName>
</protein>
<reference evidence="1 2" key="1">
    <citation type="journal article" date="2019" name="Commun. Biol.">
        <title>The bagworm genome reveals a unique fibroin gene that provides high tensile strength.</title>
        <authorList>
            <person name="Kono N."/>
            <person name="Nakamura H."/>
            <person name="Ohtoshi R."/>
            <person name="Tomita M."/>
            <person name="Numata K."/>
            <person name="Arakawa K."/>
        </authorList>
    </citation>
    <scope>NUCLEOTIDE SEQUENCE [LARGE SCALE GENOMIC DNA]</scope>
</reference>
<keyword evidence="2" id="KW-1185">Reference proteome</keyword>
<dbReference type="AlphaFoldDB" id="A0A4C1Z6W1"/>
<gene>
    <name evidence="1" type="ORF">EVAR_58570_1</name>
</gene>
<evidence type="ECO:0000313" key="2">
    <source>
        <dbReference type="Proteomes" id="UP000299102"/>
    </source>
</evidence>
<proteinExistence type="predicted"/>
<name>A0A4C1Z6W1_EUMVA</name>
<dbReference type="EMBL" id="BGZK01001576">
    <property type="protein sequence ID" value="GBP82649.1"/>
    <property type="molecule type" value="Genomic_DNA"/>
</dbReference>
<accession>A0A4C1Z6W1</accession>
<dbReference type="Proteomes" id="UP000299102">
    <property type="component" value="Unassembled WGS sequence"/>
</dbReference>
<evidence type="ECO:0000313" key="1">
    <source>
        <dbReference type="EMBL" id="GBP82649.1"/>
    </source>
</evidence>